<gene>
    <name evidence="1" type="ORF">J2W55_000377</name>
</gene>
<dbReference type="EMBL" id="JAVDUU010000001">
    <property type="protein sequence ID" value="MDR6940549.1"/>
    <property type="molecule type" value="Genomic_DNA"/>
</dbReference>
<evidence type="ECO:0008006" key="3">
    <source>
        <dbReference type="Google" id="ProtNLM"/>
    </source>
</evidence>
<reference evidence="1 2" key="1">
    <citation type="submission" date="2023-07" db="EMBL/GenBank/DDBJ databases">
        <title>Sorghum-associated microbial communities from plants grown in Nebraska, USA.</title>
        <authorList>
            <person name="Schachtman D."/>
        </authorList>
    </citation>
    <scope>NUCLEOTIDE SEQUENCE [LARGE SCALE GENOMIC DNA]</scope>
    <source>
        <strain evidence="1 2">3262</strain>
    </source>
</reference>
<evidence type="ECO:0000313" key="2">
    <source>
        <dbReference type="Proteomes" id="UP001247620"/>
    </source>
</evidence>
<organism evidence="1 2">
    <name type="scientific">Mucilaginibacter pocheonensis</name>
    <dbReference type="NCBI Taxonomy" id="398050"/>
    <lineage>
        <taxon>Bacteria</taxon>
        <taxon>Pseudomonadati</taxon>
        <taxon>Bacteroidota</taxon>
        <taxon>Sphingobacteriia</taxon>
        <taxon>Sphingobacteriales</taxon>
        <taxon>Sphingobacteriaceae</taxon>
        <taxon>Mucilaginibacter</taxon>
    </lineage>
</organism>
<proteinExistence type="predicted"/>
<dbReference type="Proteomes" id="UP001247620">
    <property type="component" value="Unassembled WGS sequence"/>
</dbReference>
<accession>A0ABU1T5H2</accession>
<protein>
    <recommendedName>
        <fullName evidence="3">Glycosyltransferase family 52</fullName>
    </recommendedName>
</protein>
<sequence length="331" mass="37900">MIYVFCLSYLSIPVVLTITHGQEEFKIITDQKPIADFFKTIFSEEKVMLIDRPPEAGGIGKLLLPLKLNKYKQELLEKLGRPKNAVIYFFYNAFGYHVSWWLNQVADDNTIYYKPDIDMSMWETRYTLKSIAKQFWIRANFSALTIPVWGGSKFFYKVSDSYIKKNKINLLADIPVEVDFIKALLDEKFHIGNKKYMLLVGNTVSDNMVSEEEYTKKNDELISLLKPENVAIKMHPRFNFLYSLEKECHIIPSIVPANIIFGNFEVIIGYSSAALFEAANSGKKAISLVNIFNAISEDTKVNYINYLKGNLLTGATIFFPATVEEVKEILG</sequence>
<evidence type="ECO:0000313" key="1">
    <source>
        <dbReference type="EMBL" id="MDR6940549.1"/>
    </source>
</evidence>
<keyword evidence="2" id="KW-1185">Reference proteome</keyword>
<name>A0ABU1T5H2_9SPHI</name>
<comment type="caution">
    <text evidence="1">The sequence shown here is derived from an EMBL/GenBank/DDBJ whole genome shotgun (WGS) entry which is preliminary data.</text>
</comment>
<dbReference type="RefSeq" id="WP_310091317.1">
    <property type="nucleotide sequence ID" value="NZ_JAVDUU010000001.1"/>
</dbReference>